<dbReference type="InterPro" id="IPR015422">
    <property type="entry name" value="PyrdxlP-dep_Trfase_small"/>
</dbReference>
<dbReference type="InterPro" id="IPR015424">
    <property type="entry name" value="PyrdxlP-dep_Trfase"/>
</dbReference>
<proteinExistence type="predicted"/>
<dbReference type="InterPro" id="IPR000192">
    <property type="entry name" value="Aminotrans_V_dom"/>
</dbReference>
<gene>
    <name evidence="3" type="ORF">K4G57_06545</name>
</gene>
<evidence type="ECO:0000313" key="3">
    <source>
        <dbReference type="EMBL" id="MBX7491118.1"/>
    </source>
</evidence>
<dbReference type="EMBL" id="JAIGYQ010000008">
    <property type="protein sequence ID" value="MBX7491118.1"/>
    <property type="molecule type" value="Genomic_DNA"/>
</dbReference>
<keyword evidence="4" id="KW-1185">Reference proteome</keyword>
<dbReference type="Gene3D" id="3.40.640.10">
    <property type="entry name" value="Type I PLP-dependent aspartate aminotransferase-like (Major domain)"/>
    <property type="match status" value="1"/>
</dbReference>
<dbReference type="PANTHER" id="PTHR43586">
    <property type="entry name" value="CYSTEINE DESULFURASE"/>
    <property type="match status" value="1"/>
</dbReference>
<keyword evidence="1" id="KW-0663">Pyridoxal phosphate</keyword>
<dbReference type="PANTHER" id="PTHR43586:SF8">
    <property type="entry name" value="CYSTEINE DESULFURASE 1, CHLOROPLASTIC"/>
    <property type="match status" value="1"/>
</dbReference>
<dbReference type="SUPFAM" id="SSF53383">
    <property type="entry name" value="PLP-dependent transferases"/>
    <property type="match status" value="1"/>
</dbReference>
<evidence type="ECO:0000256" key="1">
    <source>
        <dbReference type="ARBA" id="ARBA00022898"/>
    </source>
</evidence>
<dbReference type="Pfam" id="PF00266">
    <property type="entry name" value="Aminotran_5"/>
    <property type="match status" value="1"/>
</dbReference>
<name>A0ABS7JNY4_9HELI</name>
<keyword evidence="3" id="KW-0032">Aminotransferase</keyword>
<reference evidence="3 4" key="1">
    <citation type="submission" date="2021-08" db="EMBL/GenBank/DDBJ databases">
        <title>Helicobacter spp. isolated from feces of Anatolian Ground Squirrel (Spermophilus xanthoprymnus) in Turkey.</title>
        <authorList>
            <person name="Aydin F."/>
            <person name="Abay S."/>
            <person name="Kayman T."/>
            <person name="Karakaya E."/>
            <person name="Saticioglu I.B."/>
        </authorList>
    </citation>
    <scope>NUCLEOTIDE SEQUENCE [LARGE SCALE GENOMIC DNA]</scope>
    <source>
        <strain evidence="3 4">Faydin-H70</strain>
    </source>
</reference>
<dbReference type="Proteomes" id="UP000700059">
    <property type="component" value="Unassembled WGS sequence"/>
</dbReference>
<evidence type="ECO:0000259" key="2">
    <source>
        <dbReference type="Pfam" id="PF00266"/>
    </source>
</evidence>
<evidence type="ECO:0000313" key="4">
    <source>
        <dbReference type="Proteomes" id="UP000700059"/>
    </source>
</evidence>
<protein>
    <submittedName>
        <fullName evidence="3">Aminotransferase class V-fold PLP-dependent enzyme</fullName>
    </submittedName>
</protein>
<accession>A0ABS7JNY4</accession>
<keyword evidence="3" id="KW-0808">Transferase</keyword>
<sequence length="437" mass="48639">MDFFAPLFSTLPSSMESKRTLLKEACILQKGFHYFDWTASGLAAKCTEERLNSILPFYANTHSQSNVNAEFMGALYEGARERLKGFFKLDSNFALIACGFGSTAAIKKFQELLGIYIPPKTKALLNLQNLDKSKLPLVIIGPYEHHSNELSFREGLCEVVRVPLDTQGLFDINALKHILDSNKGRKIIGSFALGSNVSGIVIPYQEISRLLRQYDGIVCFDCASSASYLDISPHFFDAIFLSPHKLLGGIGSCGILIINRALIDKTLPPTFCGGGTVGYVSRTSARYFGIDEVREEAGTPGILAFLRAYLGFCLRQEIGIEWIEEAKRFYIQDFREFLENEPRITHYGNLAHNTLGIFAFNIQGISPFSLAQELSQNYGILVRAGCSCAGPYGHDLLELEDDANFSQKPGWVRLNLHYTHTQEEIAYLIATLKALLP</sequence>
<feature type="domain" description="Aminotransferase class V" evidence="2">
    <location>
        <begin position="34"/>
        <end position="428"/>
    </location>
</feature>
<dbReference type="Gene3D" id="3.90.1150.10">
    <property type="entry name" value="Aspartate Aminotransferase, domain 1"/>
    <property type="match status" value="1"/>
</dbReference>
<organism evidence="3 4">
    <name type="scientific">Helicobacter turcicus</name>
    <dbReference type="NCBI Taxonomy" id="2867412"/>
    <lineage>
        <taxon>Bacteria</taxon>
        <taxon>Pseudomonadati</taxon>
        <taxon>Campylobacterota</taxon>
        <taxon>Epsilonproteobacteria</taxon>
        <taxon>Campylobacterales</taxon>
        <taxon>Helicobacteraceae</taxon>
        <taxon>Helicobacter</taxon>
    </lineage>
</organism>
<comment type="caution">
    <text evidence="3">The sequence shown here is derived from an EMBL/GenBank/DDBJ whole genome shotgun (WGS) entry which is preliminary data.</text>
</comment>
<dbReference type="GO" id="GO:0008483">
    <property type="term" value="F:transaminase activity"/>
    <property type="evidence" value="ECO:0007669"/>
    <property type="project" value="UniProtKB-KW"/>
</dbReference>
<dbReference type="InterPro" id="IPR015421">
    <property type="entry name" value="PyrdxlP-dep_Trfase_major"/>
</dbReference>